<dbReference type="PROSITE" id="PS50088">
    <property type="entry name" value="ANK_REPEAT"/>
    <property type="match status" value="1"/>
</dbReference>
<dbReference type="PANTHER" id="PTHR24198:SF165">
    <property type="entry name" value="ANKYRIN REPEAT-CONTAINING PROTEIN-RELATED"/>
    <property type="match status" value="1"/>
</dbReference>
<dbReference type="PROSITE" id="PS50297">
    <property type="entry name" value="ANK_REP_REGION"/>
    <property type="match status" value="1"/>
</dbReference>
<evidence type="ECO:0008006" key="7">
    <source>
        <dbReference type="Google" id="ProtNLM"/>
    </source>
</evidence>
<reference evidence="6" key="3">
    <citation type="submission" date="2025-04" db="UniProtKB">
        <authorList>
            <consortium name="RefSeq"/>
        </authorList>
    </citation>
    <scope>IDENTIFICATION</scope>
    <source>
        <strain evidence="6">CBS 304.34</strain>
    </source>
</reference>
<evidence type="ECO:0000313" key="4">
    <source>
        <dbReference type="EMBL" id="KAF2807557.1"/>
    </source>
</evidence>
<evidence type="ECO:0000256" key="1">
    <source>
        <dbReference type="ARBA" id="ARBA00022737"/>
    </source>
</evidence>
<keyword evidence="2 3" id="KW-0040">ANK repeat</keyword>
<dbReference type="Pfam" id="PF12796">
    <property type="entry name" value="Ank_2"/>
    <property type="match status" value="1"/>
</dbReference>
<reference evidence="6" key="2">
    <citation type="submission" date="2020-04" db="EMBL/GenBank/DDBJ databases">
        <authorList>
            <consortium name="NCBI Genome Project"/>
        </authorList>
    </citation>
    <scope>NUCLEOTIDE SEQUENCE</scope>
    <source>
        <strain evidence="6">CBS 304.34</strain>
    </source>
</reference>
<dbReference type="Proteomes" id="UP000504636">
    <property type="component" value="Unplaced"/>
</dbReference>
<keyword evidence="1" id="KW-0677">Repeat</keyword>
<sequence length="74" mass="7650">LLKAGADVNAQGGEYGTALQIAAMRGNEDTVRMLLDNKASALIDPRTRDDSSLLHAAVASGSLEILSILLNNGA</sequence>
<reference evidence="4 6" key="1">
    <citation type="journal article" date="2020" name="Stud. Mycol.">
        <title>101 Dothideomycetes genomes: a test case for predicting lifestyles and emergence of pathogens.</title>
        <authorList>
            <person name="Haridas S."/>
            <person name="Albert R."/>
            <person name="Binder M."/>
            <person name="Bloem J."/>
            <person name="Labutti K."/>
            <person name="Salamov A."/>
            <person name="Andreopoulos B."/>
            <person name="Baker S."/>
            <person name="Barry K."/>
            <person name="Bills G."/>
            <person name="Bluhm B."/>
            <person name="Cannon C."/>
            <person name="Castanera R."/>
            <person name="Culley D."/>
            <person name="Daum C."/>
            <person name="Ezra D."/>
            <person name="Gonzalez J."/>
            <person name="Henrissat B."/>
            <person name="Kuo A."/>
            <person name="Liang C."/>
            <person name="Lipzen A."/>
            <person name="Lutzoni F."/>
            <person name="Magnuson J."/>
            <person name="Mondo S."/>
            <person name="Nolan M."/>
            <person name="Ohm R."/>
            <person name="Pangilinan J."/>
            <person name="Park H.-J."/>
            <person name="Ramirez L."/>
            <person name="Alfaro M."/>
            <person name="Sun H."/>
            <person name="Tritt A."/>
            <person name="Yoshinaga Y."/>
            <person name="Zwiers L.-H."/>
            <person name="Turgeon B."/>
            <person name="Goodwin S."/>
            <person name="Spatafora J."/>
            <person name="Crous P."/>
            <person name="Grigoriev I."/>
        </authorList>
    </citation>
    <scope>NUCLEOTIDE SEQUENCE</scope>
    <source>
        <strain evidence="4 6">CBS 304.34</strain>
    </source>
</reference>
<feature type="non-terminal residue" evidence="4">
    <location>
        <position position="1"/>
    </location>
</feature>
<dbReference type="EMBL" id="MU003705">
    <property type="protein sequence ID" value="KAF2807557.1"/>
    <property type="molecule type" value="Genomic_DNA"/>
</dbReference>
<dbReference type="SUPFAM" id="SSF48403">
    <property type="entry name" value="Ankyrin repeat"/>
    <property type="match status" value="1"/>
</dbReference>
<organism evidence="4">
    <name type="scientific">Mytilinidion resinicola</name>
    <dbReference type="NCBI Taxonomy" id="574789"/>
    <lineage>
        <taxon>Eukaryota</taxon>
        <taxon>Fungi</taxon>
        <taxon>Dikarya</taxon>
        <taxon>Ascomycota</taxon>
        <taxon>Pezizomycotina</taxon>
        <taxon>Dothideomycetes</taxon>
        <taxon>Pleosporomycetidae</taxon>
        <taxon>Mytilinidiales</taxon>
        <taxon>Mytilinidiaceae</taxon>
        <taxon>Mytilinidion</taxon>
    </lineage>
</organism>
<dbReference type="OrthoDB" id="4772757at2759"/>
<dbReference type="SMART" id="SM00248">
    <property type="entry name" value="ANK"/>
    <property type="match status" value="2"/>
</dbReference>
<dbReference type="PANTHER" id="PTHR24198">
    <property type="entry name" value="ANKYRIN REPEAT AND PROTEIN KINASE DOMAIN-CONTAINING PROTEIN"/>
    <property type="match status" value="1"/>
</dbReference>
<protein>
    <recommendedName>
        <fullName evidence="7">Ankyrin</fullName>
    </recommendedName>
</protein>
<evidence type="ECO:0000313" key="5">
    <source>
        <dbReference type="Proteomes" id="UP000504636"/>
    </source>
</evidence>
<gene>
    <name evidence="4 6" type="ORF">BDZ99DRAFT_354923</name>
</gene>
<evidence type="ECO:0000256" key="3">
    <source>
        <dbReference type="PROSITE-ProRule" id="PRU00023"/>
    </source>
</evidence>
<dbReference type="RefSeq" id="XP_033574521.1">
    <property type="nucleotide sequence ID" value="XM_033714593.1"/>
</dbReference>
<keyword evidence="5" id="KW-1185">Reference proteome</keyword>
<evidence type="ECO:0000256" key="2">
    <source>
        <dbReference type="ARBA" id="ARBA00023043"/>
    </source>
</evidence>
<dbReference type="Gene3D" id="1.25.40.20">
    <property type="entry name" value="Ankyrin repeat-containing domain"/>
    <property type="match status" value="1"/>
</dbReference>
<proteinExistence type="predicted"/>
<dbReference type="AlphaFoldDB" id="A0A6A6YI18"/>
<accession>A0A6A6YI18</accession>
<evidence type="ECO:0000313" key="6">
    <source>
        <dbReference type="RefSeq" id="XP_033574521.1"/>
    </source>
</evidence>
<name>A0A6A6YI18_9PEZI</name>
<dbReference type="InterPro" id="IPR036770">
    <property type="entry name" value="Ankyrin_rpt-contain_sf"/>
</dbReference>
<feature type="non-terminal residue" evidence="4">
    <location>
        <position position="74"/>
    </location>
</feature>
<dbReference type="GeneID" id="54455486"/>
<dbReference type="InterPro" id="IPR002110">
    <property type="entry name" value="Ankyrin_rpt"/>
</dbReference>
<feature type="repeat" description="ANK" evidence="3">
    <location>
        <begin position="49"/>
        <end position="74"/>
    </location>
</feature>